<organism evidence="1 2">
    <name type="scientific">Aspergillus neoniger (strain CBS 115656)</name>
    <dbReference type="NCBI Taxonomy" id="1448310"/>
    <lineage>
        <taxon>Eukaryota</taxon>
        <taxon>Fungi</taxon>
        <taxon>Dikarya</taxon>
        <taxon>Ascomycota</taxon>
        <taxon>Pezizomycotina</taxon>
        <taxon>Eurotiomycetes</taxon>
        <taxon>Eurotiomycetidae</taxon>
        <taxon>Eurotiales</taxon>
        <taxon>Aspergillaceae</taxon>
        <taxon>Aspergillus</taxon>
        <taxon>Aspergillus subgen. Circumdati</taxon>
    </lineage>
</organism>
<accession>A0A318YAB4</accession>
<evidence type="ECO:0000313" key="2">
    <source>
        <dbReference type="Proteomes" id="UP000247647"/>
    </source>
</evidence>
<keyword evidence="2" id="KW-1185">Reference proteome</keyword>
<evidence type="ECO:0000313" key="1">
    <source>
        <dbReference type="EMBL" id="PYH29253.1"/>
    </source>
</evidence>
<gene>
    <name evidence="1" type="ORF">BO87DRAFT_430670</name>
</gene>
<dbReference type="GeneID" id="37130011"/>
<dbReference type="RefSeq" id="XP_025474731.1">
    <property type="nucleotide sequence ID" value="XM_025627555.1"/>
</dbReference>
<proteinExistence type="predicted"/>
<dbReference type="AlphaFoldDB" id="A0A318YAB4"/>
<dbReference type="Proteomes" id="UP000247647">
    <property type="component" value="Unassembled WGS sequence"/>
</dbReference>
<reference evidence="1" key="1">
    <citation type="submission" date="2016-12" db="EMBL/GenBank/DDBJ databases">
        <title>The genomes of Aspergillus section Nigri reveals drivers in fungal speciation.</title>
        <authorList>
            <consortium name="DOE Joint Genome Institute"/>
            <person name="Vesth T.C."/>
            <person name="Nybo J."/>
            <person name="Theobald S."/>
            <person name="Brandl J."/>
            <person name="Frisvad J.C."/>
            <person name="Nielsen K.F."/>
            <person name="Lyhne E.K."/>
            <person name="Kogle M.E."/>
            <person name="Kuo A."/>
            <person name="Riley R."/>
            <person name="Clum A."/>
            <person name="Nolan M."/>
            <person name="Lipzen A."/>
            <person name="Salamov A."/>
            <person name="Henrissat B."/>
            <person name="Wiebenga A."/>
            <person name="De Vries R.P."/>
            <person name="Grigoriev I.V."/>
            <person name="Mortensen U.H."/>
            <person name="Andersen M.R."/>
            <person name="Baker S.E."/>
        </authorList>
    </citation>
    <scope>NUCLEOTIDE SEQUENCE [LARGE SCALE GENOMIC DNA]</scope>
    <source>
        <strain evidence="1">CBS 115656</strain>
    </source>
</reference>
<sequence length="72" mass="8460">MRILRFLQKQASTKNEYGKSQYQQSFESVLRPAQTADFDKSDRAEAIKRQFRNDIYDMGGQLCSLPICAFRY</sequence>
<dbReference type="EMBL" id="KZ821495">
    <property type="protein sequence ID" value="PYH29253.1"/>
    <property type="molecule type" value="Genomic_DNA"/>
</dbReference>
<name>A0A318YAB4_ASPNB</name>
<protein>
    <submittedName>
        <fullName evidence="1">Uncharacterized protein</fullName>
    </submittedName>
</protein>